<evidence type="ECO:0000313" key="1">
    <source>
        <dbReference type="EMBL" id="WEK21296.1"/>
    </source>
</evidence>
<reference evidence="1" key="1">
    <citation type="submission" date="2023-03" db="EMBL/GenBank/DDBJ databases">
        <title>Andean soil-derived lignocellulolytic bacterial consortium as a source of novel taxa and putative plastic-active enzymes.</title>
        <authorList>
            <person name="Diaz-Garcia L."/>
            <person name="Chuvochina M."/>
            <person name="Feuerriegel G."/>
            <person name="Bunk B."/>
            <person name="Sproer C."/>
            <person name="Streit W.R."/>
            <person name="Rodriguez L.M."/>
            <person name="Overmann J."/>
            <person name="Jimenez D.J."/>
        </authorList>
    </citation>
    <scope>NUCLEOTIDE SEQUENCE</scope>
    <source>
        <strain evidence="1">MAG 3858</strain>
    </source>
</reference>
<dbReference type="SUPFAM" id="SSF55729">
    <property type="entry name" value="Acyl-CoA N-acyltransferases (Nat)"/>
    <property type="match status" value="1"/>
</dbReference>
<sequence>MRKLISILNKKQWIAYVKGCAEYDFYHTWHYHSMDEGGDPFLFIYEEGKDYIAFPLLKREISGSHFSDLASVYGYPGPISNRKFEDIDEDLMNNFKESFLDFLEKEGNVSVFSRLNPFFNQNLLIERFGGIYKNGRTVVIDLTTTIEEQRKKYRKTTLHNIKKAWSYDYIIKEGKNPEDIDLFFDIYTENMARIGAKEQYFFNKKYFIDLVNNDEFDCRLLLVYFHNKVICGSIITCTCGIMQSHLIATSSKYLSTSPAKFLTDQISILGRELGMKYFHLGGGYGFKEDTLFKWKTGFSDLFLEYKSWRYITNKSVYHYLVNKIGIDKDSNIDFFPLYRAVVKILTCGYFEFIF</sequence>
<dbReference type="EC" id="2.3.1.-" evidence="1"/>
<dbReference type="Gene3D" id="3.40.630.30">
    <property type="match status" value="1"/>
</dbReference>
<organism evidence="1 2">
    <name type="scientific">Candidatus Pedobacter colombiensis</name>
    <dbReference type="NCBI Taxonomy" id="3121371"/>
    <lineage>
        <taxon>Bacteria</taxon>
        <taxon>Pseudomonadati</taxon>
        <taxon>Bacteroidota</taxon>
        <taxon>Sphingobacteriia</taxon>
        <taxon>Sphingobacteriales</taxon>
        <taxon>Sphingobacteriaceae</taxon>
        <taxon>Pedobacter</taxon>
    </lineage>
</organism>
<proteinExistence type="predicted"/>
<dbReference type="Proteomes" id="UP001214530">
    <property type="component" value="Chromosome"/>
</dbReference>
<keyword evidence="1" id="KW-0012">Acyltransferase</keyword>
<gene>
    <name evidence="1" type="ORF">P0Y49_09090</name>
</gene>
<evidence type="ECO:0000313" key="2">
    <source>
        <dbReference type="Proteomes" id="UP001214530"/>
    </source>
</evidence>
<protein>
    <submittedName>
        <fullName evidence="1">GNAT family N-acetyltransferase</fullName>
        <ecNumber evidence="1">2.3.1.-</ecNumber>
    </submittedName>
</protein>
<name>A0AAJ5WCV2_9SPHI</name>
<dbReference type="EMBL" id="CP119313">
    <property type="protein sequence ID" value="WEK21296.1"/>
    <property type="molecule type" value="Genomic_DNA"/>
</dbReference>
<dbReference type="AlphaFoldDB" id="A0AAJ5WCV2"/>
<keyword evidence="1" id="KW-0808">Transferase</keyword>
<dbReference type="GO" id="GO:0016746">
    <property type="term" value="F:acyltransferase activity"/>
    <property type="evidence" value="ECO:0007669"/>
    <property type="project" value="UniProtKB-KW"/>
</dbReference>
<dbReference type="PANTHER" id="PTHR36174">
    <property type="entry name" value="LIPID II:GLYCINE GLYCYLTRANSFERASE"/>
    <property type="match status" value="1"/>
</dbReference>
<dbReference type="InterPro" id="IPR016181">
    <property type="entry name" value="Acyl_CoA_acyltransferase"/>
</dbReference>
<accession>A0AAJ5WCV2</accession>
<dbReference type="InterPro" id="IPR050644">
    <property type="entry name" value="PG_Glycine_Bridge_Synth"/>
</dbReference>
<dbReference type="PANTHER" id="PTHR36174:SF1">
    <property type="entry name" value="LIPID II:GLYCINE GLYCYLTRANSFERASE"/>
    <property type="match status" value="1"/>
</dbReference>